<evidence type="ECO:0000313" key="2">
    <source>
        <dbReference type="Proteomes" id="UP000245207"/>
    </source>
</evidence>
<keyword evidence="2" id="KW-1185">Reference proteome</keyword>
<dbReference type="Proteomes" id="UP000245207">
    <property type="component" value="Unassembled WGS sequence"/>
</dbReference>
<protein>
    <submittedName>
        <fullName evidence="1">Dehydrogenase, E1 component</fullName>
    </submittedName>
</protein>
<dbReference type="AlphaFoldDB" id="A0A2U1KGH2"/>
<evidence type="ECO:0000313" key="1">
    <source>
        <dbReference type="EMBL" id="PWA35821.1"/>
    </source>
</evidence>
<name>A0A2U1KGH2_ARTAN</name>
<dbReference type="PANTHER" id="PTHR43380:SF11">
    <property type="entry name" value="2-OXOISOVALERATE DEHYDROGENASE SUBUNIT ALPHA 2, MITOCHONDRIAL"/>
    <property type="match status" value="1"/>
</dbReference>
<gene>
    <name evidence="1" type="ORF">CTI12_AA605880</name>
</gene>
<accession>A0A2U1KGH2</accession>
<comment type="caution">
    <text evidence="1">The sequence shown here is derived from an EMBL/GenBank/DDBJ whole genome shotgun (WGS) entry which is preliminary data.</text>
</comment>
<dbReference type="OrthoDB" id="3845at2759"/>
<dbReference type="EMBL" id="PKPP01019299">
    <property type="protein sequence ID" value="PWA35821.1"/>
    <property type="molecule type" value="Genomic_DNA"/>
</dbReference>
<sequence length="97" mass="11131">MAYRSSTGERVPCYRLLDHNGQALTNTDLVIAEYTDQQSTCCQDIYQHVNASSYREPGGLLWRGFTLQEFAHQLFGNKYDLGKGRQMAVHYTSKKHN</sequence>
<proteinExistence type="predicted"/>
<dbReference type="PANTHER" id="PTHR43380">
    <property type="entry name" value="2-OXOISOVALERATE DEHYDROGENASE SUBUNIT ALPHA, MITOCHONDRIAL"/>
    <property type="match status" value="1"/>
</dbReference>
<organism evidence="1 2">
    <name type="scientific">Artemisia annua</name>
    <name type="common">Sweet wormwood</name>
    <dbReference type="NCBI Taxonomy" id="35608"/>
    <lineage>
        <taxon>Eukaryota</taxon>
        <taxon>Viridiplantae</taxon>
        <taxon>Streptophyta</taxon>
        <taxon>Embryophyta</taxon>
        <taxon>Tracheophyta</taxon>
        <taxon>Spermatophyta</taxon>
        <taxon>Magnoliopsida</taxon>
        <taxon>eudicotyledons</taxon>
        <taxon>Gunneridae</taxon>
        <taxon>Pentapetalae</taxon>
        <taxon>asterids</taxon>
        <taxon>campanulids</taxon>
        <taxon>Asterales</taxon>
        <taxon>Asteraceae</taxon>
        <taxon>Asteroideae</taxon>
        <taxon>Anthemideae</taxon>
        <taxon>Artemisiinae</taxon>
        <taxon>Artemisia</taxon>
    </lineage>
</organism>
<reference evidence="1 2" key="1">
    <citation type="journal article" date="2018" name="Mol. Plant">
        <title>The genome of Artemisia annua provides insight into the evolution of Asteraceae family and artemisinin biosynthesis.</title>
        <authorList>
            <person name="Shen Q."/>
            <person name="Zhang L."/>
            <person name="Liao Z."/>
            <person name="Wang S."/>
            <person name="Yan T."/>
            <person name="Shi P."/>
            <person name="Liu M."/>
            <person name="Fu X."/>
            <person name="Pan Q."/>
            <person name="Wang Y."/>
            <person name="Lv Z."/>
            <person name="Lu X."/>
            <person name="Zhang F."/>
            <person name="Jiang W."/>
            <person name="Ma Y."/>
            <person name="Chen M."/>
            <person name="Hao X."/>
            <person name="Li L."/>
            <person name="Tang Y."/>
            <person name="Lv G."/>
            <person name="Zhou Y."/>
            <person name="Sun X."/>
            <person name="Brodelius P.E."/>
            <person name="Rose J.K.C."/>
            <person name="Tang K."/>
        </authorList>
    </citation>
    <scope>NUCLEOTIDE SEQUENCE [LARGE SCALE GENOMIC DNA]</scope>
    <source>
        <strain evidence="2">cv. Huhao1</strain>
        <tissue evidence="1">Leaf</tissue>
    </source>
</reference>
<dbReference type="STRING" id="35608.A0A2U1KGH2"/>
<dbReference type="InterPro" id="IPR050771">
    <property type="entry name" value="Alpha-ketoacid_DH_E1_comp"/>
</dbReference>
<dbReference type="Gene3D" id="3.40.50.970">
    <property type="match status" value="1"/>
</dbReference>
<dbReference type="GO" id="GO:0009083">
    <property type="term" value="P:branched-chain amino acid catabolic process"/>
    <property type="evidence" value="ECO:0007669"/>
    <property type="project" value="TreeGrafter"/>
</dbReference>